<comment type="caution">
    <text evidence="2">The sequence shown here is derived from an EMBL/GenBank/DDBJ whole genome shotgun (WGS) entry which is preliminary data.</text>
</comment>
<accession>A0A839QPS2</accession>
<sequence length="46" mass="4643">MKTEATSRDHVSDPSLSDETGHDWSGEGGATEQGPATGTEASPAAL</sequence>
<dbReference type="EMBL" id="JACHVS010000005">
    <property type="protein sequence ID" value="MBB2997603.1"/>
    <property type="molecule type" value="Genomic_DNA"/>
</dbReference>
<gene>
    <name evidence="2" type="ORF">E9229_003875</name>
</gene>
<reference evidence="2 3" key="1">
    <citation type="submission" date="2020-08" db="EMBL/GenBank/DDBJ databases">
        <title>Sequencing the genomes of 1000 actinobacteria strains.</title>
        <authorList>
            <person name="Klenk H.-P."/>
        </authorList>
    </citation>
    <scope>NUCLEOTIDE SEQUENCE [LARGE SCALE GENOMIC DNA]</scope>
    <source>
        <strain evidence="2 3">DSM 22826</strain>
    </source>
</reference>
<proteinExistence type="predicted"/>
<dbReference type="AlphaFoldDB" id="A0A839QPS2"/>
<evidence type="ECO:0000313" key="2">
    <source>
        <dbReference type="EMBL" id="MBB2997603.1"/>
    </source>
</evidence>
<feature type="region of interest" description="Disordered" evidence="1">
    <location>
        <begin position="1"/>
        <end position="46"/>
    </location>
</feature>
<name>A0A839QPS2_9MICC</name>
<evidence type="ECO:0000256" key="1">
    <source>
        <dbReference type="SAM" id="MobiDB-lite"/>
    </source>
</evidence>
<protein>
    <submittedName>
        <fullName evidence="2">Uncharacterized protein</fullName>
    </submittedName>
</protein>
<feature type="compositionally biased region" description="Basic and acidic residues" evidence="1">
    <location>
        <begin position="1"/>
        <end position="12"/>
    </location>
</feature>
<keyword evidence="3" id="KW-1185">Reference proteome</keyword>
<dbReference type="Proteomes" id="UP000523000">
    <property type="component" value="Unassembled WGS sequence"/>
</dbReference>
<evidence type="ECO:0000313" key="3">
    <source>
        <dbReference type="Proteomes" id="UP000523000"/>
    </source>
</evidence>
<organism evidence="2 3">
    <name type="scientific">Paeniglutamicibacter cryotolerans</name>
    <dbReference type="NCBI Taxonomy" id="670079"/>
    <lineage>
        <taxon>Bacteria</taxon>
        <taxon>Bacillati</taxon>
        <taxon>Actinomycetota</taxon>
        <taxon>Actinomycetes</taxon>
        <taxon>Micrococcales</taxon>
        <taxon>Micrococcaceae</taxon>
        <taxon>Paeniglutamicibacter</taxon>
    </lineage>
</organism>